<feature type="signal peptide" evidence="2">
    <location>
        <begin position="1"/>
        <end position="21"/>
    </location>
</feature>
<dbReference type="KEGG" id="cmo:103500362"/>
<keyword evidence="2" id="KW-0732">Signal</keyword>
<dbReference type="Proteomes" id="UP001652600">
    <property type="component" value="Chromosome 12"/>
</dbReference>
<dbReference type="PANTHER" id="PTHR33355">
    <property type="entry name" value="WALL-ASSOCIATED RECEPTOR KINASE CARBOXY-TERMINAL PROTEIN-RELATED"/>
    <property type="match status" value="1"/>
</dbReference>
<sequence>MQKFLSFHLLQSFLFLNFCLGSSISKENDPTSCGKFQLQPPFLSSSNLNGPFPLNHMILCRSQKLYFRTSIGVFPISKIDYTTKTLIISNFLSSSHHFVSPSLLSSGLPSPPHLINSLLLFNCSNPTKPITESAHNCPKIVALQNQDEEQISQKVSCLIFEDLGKLQESFHPNDLKCSHFRRVYRNSSDVELKNGYKLGTSISFDIPDHVPNLCHECEKPDGHCGVGLRCICHVLECKDKVFSKGGIVRPGGKILISLMAVFVVIIISM</sequence>
<protein>
    <submittedName>
        <fullName evidence="4">Uncharacterized protein LOC103500362</fullName>
    </submittedName>
</protein>
<dbReference type="InParanoid" id="A0A1S3CG71"/>
<keyword evidence="1" id="KW-0472">Membrane</keyword>
<dbReference type="AlphaFoldDB" id="A0A1S3CG71"/>
<reference evidence="4" key="1">
    <citation type="submission" date="2025-08" db="UniProtKB">
        <authorList>
            <consortium name="RefSeq"/>
        </authorList>
    </citation>
    <scope>IDENTIFICATION</scope>
    <source>
        <tissue evidence="4">Stem</tissue>
    </source>
</reference>
<keyword evidence="1" id="KW-1133">Transmembrane helix</keyword>
<keyword evidence="3" id="KW-1185">Reference proteome</keyword>
<keyword evidence="1" id="KW-0812">Transmembrane</keyword>
<organism evidence="3 4">
    <name type="scientific">Cucumis melo</name>
    <name type="common">Muskmelon</name>
    <dbReference type="NCBI Taxonomy" id="3656"/>
    <lineage>
        <taxon>Eukaryota</taxon>
        <taxon>Viridiplantae</taxon>
        <taxon>Streptophyta</taxon>
        <taxon>Embryophyta</taxon>
        <taxon>Tracheophyta</taxon>
        <taxon>Spermatophyta</taxon>
        <taxon>Magnoliopsida</taxon>
        <taxon>eudicotyledons</taxon>
        <taxon>Gunneridae</taxon>
        <taxon>Pentapetalae</taxon>
        <taxon>rosids</taxon>
        <taxon>fabids</taxon>
        <taxon>Cucurbitales</taxon>
        <taxon>Cucurbitaceae</taxon>
        <taxon>Benincaseae</taxon>
        <taxon>Cucumis</taxon>
    </lineage>
</organism>
<evidence type="ECO:0000313" key="3">
    <source>
        <dbReference type="Proteomes" id="UP001652600"/>
    </source>
</evidence>
<accession>A0A1S3CG71</accession>
<dbReference type="GeneID" id="103500362"/>
<evidence type="ECO:0000313" key="4">
    <source>
        <dbReference type="RefSeq" id="XP_008461870.2"/>
    </source>
</evidence>
<dbReference type="PANTHER" id="PTHR33355:SF11">
    <property type="entry name" value="WALL-ASSOCIATED RECEPTOR KINASE GALACTURONAN-BINDING DOMAIN-CONTAINING PROTEIN"/>
    <property type="match status" value="1"/>
</dbReference>
<name>A0A1S3CG71_CUCME</name>
<feature type="chain" id="PRO_5044565662" evidence="2">
    <location>
        <begin position="22"/>
        <end position="269"/>
    </location>
</feature>
<dbReference type="eggNOG" id="ENOG502RYHF">
    <property type="taxonomic scope" value="Eukaryota"/>
</dbReference>
<feature type="transmembrane region" description="Helical" evidence="1">
    <location>
        <begin position="247"/>
        <end position="267"/>
    </location>
</feature>
<proteinExistence type="predicted"/>
<gene>
    <name evidence="4" type="primary">LOC103500362</name>
</gene>
<evidence type="ECO:0000256" key="2">
    <source>
        <dbReference type="SAM" id="SignalP"/>
    </source>
</evidence>
<evidence type="ECO:0000256" key="1">
    <source>
        <dbReference type="SAM" id="Phobius"/>
    </source>
</evidence>
<dbReference type="Gramene" id="MELO3C004786.2.1">
    <property type="protein sequence ID" value="MELO3C004786.2.1"/>
    <property type="gene ID" value="MELO3C004786.2"/>
</dbReference>
<dbReference type="RefSeq" id="XP_008461870.2">
    <property type="nucleotide sequence ID" value="XM_008463648.3"/>
</dbReference>